<dbReference type="EMBL" id="KN817662">
    <property type="protein sequence ID" value="KJA14878.1"/>
    <property type="molecule type" value="Genomic_DNA"/>
</dbReference>
<dbReference type="AlphaFoldDB" id="A0A0D2LVJ5"/>
<evidence type="ECO:0000313" key="2">
    <source>
        <dbReference type="Proteomes" id="UP000054270"/>
    </source>
</evidence>
<gene>
    <name evidence="1" type="ORF">HYPSUDRAFT_413337</name>
</gene>
<organism evidence="1 2">
    <name type="scientific">Hypholoma sublateritium (strain FD-334 SS-4)</name>
    <dbReference type="NCBI Taxonomy" id="945553"/>
    <lineage>
        <taxon>Eukaryota</taxon>
        <taxon>Fungi</taxon>
        <taxon>Dikarya</taxon>
        <taxon>Basidiomycota</taxon>
        <taxon>Agaricomycotina</taxon>
        <taxon>Agaricomycetes</taxon>
        <taxon>Agaricomycetidae</taxon>
        <taxon>Agaricales</taxon>
        <taxon>Agaricineae</taxon>
        <taxon>Strophariaceae</taxon>
        <taxon>Hypholoma</taxon>
    </lineage>
</organism>
<accession>A0A0D2LVJ5</accession>
<evidence type="ECO:0000313" key="1">
    <source>
        <dbReference type="EMBL" id="KJA14878.1"/>
    </source>
</evidence>
<dbReference type="Proteomes" id="UP000054270">
    <property type="component" value="Unassembled WGS sequence"/>
</dbReference>
<protein>
    <submittedName>
        <fullName evidence="1">Uncharacterized protein</fullName>
    </submittedName>
</protein>
<proteinExistence type="predicted"/>
<name>A0A0D2LVJ5_HYPSF</name>
<keyword evidence="2" id="KW-1185">Reference proteome</keyword>
<sequence>MVVRHSSRHSILRRVCTSPLPVYAYTLYMGTPLSTARALTFYTGSTRPHFPVIHAYTPSSRPSPWISPPARVTSSALGAVSLPVPVFAASVREAYVDPIFGCTRAPGSSAVADKIKATAFCADADLRYFVMAIRRPARIFTKMDVGVDAAALFEYLVRLQWTHTYSFSGEIANTSSGIRRIGRTPRKLRVDCGREAGTKVMAHDLKLHFSRRCMYADC</sequence>
<reference evidence="2" key="1">
    <citation type="submission" date="2014-04" db="EMBL/GenBank/DDBJ databases">
        <title>Evolutionary Origins and Diversification of the Mycorrhizal Mutualists.</title>
        <authorList>
            <consortium name="DOE Joint Genome Institute"/>
            <consortium name="Mycorrhizal Genomics Consortium"/>
            <person name="Kohler A."/>
            <person name="Kuo A."/>
            <person name="Nagy L.G."/>
            <person name="Floudas D."/>
            <person name="Copeland A."/>
            <person name="Barry K.W."/>
            <person name="Cichocki N."/>
            <person name="Veneault-Fourrey C."/>
            <person name="LaButti K."/>
            <person name="Lindquist E.A."/>
            <person name="Lipzen A."/>
            <person name="Lundell T."/>
            <person name="Morin E."/>
            <person name="Murat C."/>
            <person name="Riley R."/>
            <person name="Ohm R."/>
            <person name="Sun H."/>
            <person name="Tunlid A."/>
            <person name="Henrissat B."/>
            <person name="Grigoriev I.V."/>
            <person name="Hibbett D.S."/>
            <person name="Martin F."/>
        </authorList>
    </citation>
    <scope>NUCLEOTIDE SEQUENCE [LARGE SCALE GENOMIC DNA]</scope>
    <source>
        <strain evidence="2">FD-334 SS-4</strain>
    </source>
</reference>